<evidence type="ECO:0000256" key="4">
    <source>
        <dbReference type="ARBA" id="ARBA00022691"/>
    </source>
</evidence>
<comment type="similarity">
    <text evidence="5">Belongs to the methyltransferase superfamily. Tam family.</text>
</comment>
<comment type="function">
    <text evidence="5">Catalyzes the S-adenosylmethionine monomethyl esterification of trans-aconitate.</text>
</comment>
<dbReference type="InterPro" id="IPR029063">
    <property type="entry name" value="SAM-dependent_MTases_sf"/>
</dbReference>
<dbReference type="InterPro" id="IPR023506">
    <property type="entry name" value="Trans-aconitate_MeTrfase"/>
</dbReference>
<comment type="subcellular location">
    <subcellularLocation>
        <location evidence="5">Cytoplasm</location>
    </subcellularLocation>
</comment>
<dbReference type="GO" id="GO:0030798">
    <property type="term" value="F:trans-aconitate 2-methyltransferase activity"/>
    <property type="evidence" value="ECO:0007669"/>
    <property type="project" value="UniProtKB-UniRule"/>
</dbReference>
<keyword evidence="8" id="KW-1185">Reference proteome</keyword>
<dbReference type="EC" id="2.1.1.144" evidence="5"/>
<dbReference type="KEGG" id="msea:METESE_11830"/>
<dbReference type="GO" id="GO:0005737">
    <property type="term" value="C:cytoplasm"/>
    <property type="evidence" value="ECO:0007669"/>
    <property type="project" value="UniProtKB-SubCell"/>
</dbReference>
<dbReference type="PANTHER" id="PTHR43861">
    <property type="entry name" value="TRANS-ACONITATE 2-METHYLTRANSFERASE-RELATED"/>
    <property type="match status" value="1"/>
</dbReference>
<dbReference type="RefSeq" id="WP_243333257.1">
    <property type="nucleotide sequence ID" value="NZ_AP027081.1"/>
</dbReference>
<dbReference type="InterPro" id="IPR023149">
    <property type="entry name" value="Trans_acon_MeTrfase_C"/>
</dbReference>
<dbReference type="Gene3D" id="3.40.50.150">
    <property type="entry name" value="Vaccinia Virus protein VP39"/>
    <property type="match status" value="1"/>
</dbReference>
<dbReference type="Pfam" id="PF13649">
    <property type="entry name" value="Methyltransf_25"/>
    <property type="match status" value="1"/>
</dbReference>
<name>A0AA48GV65_9BACT</name>
<evidence type="ECO:0000256" key="2">
    <source>
        <dbReference type="ARBA" id="ARBA00022603"/>
    </source>
</evidence>
<feature type="domain" description="Methyltransferase" evidence="6">
    <location>
        <begin position="34"/>
        <end position="123"/>
    </location>
</feature>
<dbReference type="EMBL" id="AP027081">
    <property type="protein sequence ID" value="BDU76225.1"/>
    <property type="molecule type" value="Genomic_DNA"/>
</dbReference>
<protein>
    <recommendedName>
        <fullName evidence="5">Trans-aconitate 2-methyltransferase</fullName>
        <ecNumber evidence="5">2.1.1.144</ecNumber>
    </recommendedName>
</protein>
<reference evidence="7" key="1">
    <citation type="journal article" date="2023" name="Int. J. Syst. Evol. Microbiol.">
        <title>Mesoterricola silvestris gen. nov., sp. nov., Mesoterricola sediminis sp. nov., Geothrix oryzae sp. nov., Geothrix edaphica sp. nov., Geothrix rubra sp. nov., and Geothrix limicola sp. nov., six novel members of Acidobacteriota isolated from soils.</title>
        <authorList>
            <person name="Itoh H."/>
            <person name="Sugisawa Y."/>
            <person name="Mise K."/>
            <person name="Xu Z."/>
            <person name="Kuniyasu M."/>
            <person name="Ushijima N."/>
            <person name="Kawano K."/>
            <person name="Kobayashi E."/>
            <person name="Shiratori Y."/>
            <person name="Masuda Y."/>
            <person name="Senoo K."/>
        </authorList>
    </citation>
    <scope>NUCLEOTIDE SEQUENCE</scope>
    <source>
        <strain evidence="7">W786</strain>
    </source>
</reference>
<dbReference type="CDD" id="cd02440">
    <property type="entry name" value="AdoMet_MTases"/>
    <property type="match status" value="1"/>
</dbReference>
<evidence type="ECO:0000313" key="8">
    <source>
        <dbReference type="Proteomes" id="UP001228113"/>
    </source>
</evidence>
<organism evidence="7 8">
    <name type="scientific">Mesoterricola sediminis</name>
    <dbReference type="NCBI Taxonomy" id="2927980"/>
    <lineage>
        <taxon>Bacteria</taxon>
        <taxon>Pseudomonadati</taxon>
        <taxon>Acidobacteriota</taxon>
        <taxon>Holophagae</taxon>
        <taxon>Holophagales</taxon>
        <taxon>Holophagaceae</taxon>
        <taxon>Mesoterricola</taxon>
    </lineage>
</organism>
<evidence type="ECO:0000256" key="1">
    <source>
        <dbReference type="ARBA" id="ARBA00022490"/>
    </source>
</evidence>
<dbReference type="Proteomes" id="UP001228113">
    <property type="component" value="Chromosome"/>
</dbReference>
<dbReference type="GO" id="GO:0032259">
    <property type="term" value="P:methylation"/>
    <property type="evidence" value="ECO:0007669"/>
    <property type="project" value="UniProtKB-KW"/>
</dbReference>
<dbReference type="AlphaFoldDB" id="A0AA48GV65"/>
<sequence>MSWNPDSYLRFAEPRLRPALDLLARADLTDPGVIVDLGCGTGHLTRRLAERWPQARVTGVDSSAAMLGKAAEGGPGPEWVLADLATWQPAAPVDLLVSNAALQWLPDHGTLLKRLMGHLAPGGVLAVQMPDNYEASSHVRVAEAAALGPWAPRLAHLHGPRPVASRFFYYEVLSPLAAEVDIWGTEYLHVLEGADPVMNWVRGTSLRPYLDALEGAERAAFEAQVTWRLASAYPQRPDGTTLFPFKRLFLVARKAAD</sequence>
<evidence type="ECO:0000256" key="5">
    <source>
        <dbReference type="HAMAP-Rule" id="MF_00560"/>
    </source>
</evidence>
<evidence type="ECO:0000259" key="6">
    <source>
        <dbReference type="Pfam" id="PF13649"/>
    </source>
</evidence>
<keyword evidence="2 5" id="KW-0489">Methyltransferase</keyword>
<gene>
    <name evidence="5 7" type="primary">tam</name>
    <name evidence="7" type="ORF">METESE_11830</name>
</gene>
<dbReference type="InterPro" id="IPR041698">
    <property type="entry name" value="Methyltransf_25"/>
</dbReference>
<proteinExistence type="inferred from homology"/>
<evidence type="ECO:0000313" key="7">
    <source>
        <dbReference type="EMBL" id="BDU76225.1"/>
    </source>
</evidence>
<dbReference type="SUPFAM" id="SSF53335">
    <property type="entry name" value="S-adenosyl-L-methionine-dependent methyltransferases"/>
    <property type="match status" value="1"/>
</dbReference>
<dbReference type="Gene3D" id="1.10.150.290">
    <property type="entry name" value="S-adenosyl-L-methionine-dependent methyltransferases"/>
    <property type="match status" value="1"/>
</dbReference>
<dbReference type="PANTHER" id="PTHR43861:SF1">
    <property type="entry name" value="TRANS-ACONITATE 2-METHYLTRANSFERASE"/>
    <property type="match status" value="1"/>
</dbReference>
<accession>A0AA48GV65</accession>
<evidence type="ECO:0000256" key="3">
    <source>
        <dbReference type="ARBA" id="ARBA00022679"/>
    </source>
</evidence>
<comment type="catalytic activity">
    <reaction evidence="5">
        <text>trans-aconitate + S-adenosyl-L-methionine = (E)-3-(methoxycarbonyl)pent-2-enedioate + S-adenosyl-L-homocysteine</text>
        <dbReference type="Rhea" id="RHEA:14969"/>
        <dbReference type="ChEBI" id="CHEBI:15708"/>
        <dbReference type="ChEBI" id="CHEBI:57470"/>
        <dbReference type="ChEBI" id="CHEBI:57856"/>
        <dbReference type="ChEBI" id="CHEBI:59789"/>
        <dbReference type="EC" id="2.1.1.144"/>
    </reaction>
</comment>
<dbReference type="HAMAP" id="MF_00560">
    <property type="entry name" value="Tran_acon_Me_trans"/>
    <property type="match status" value="1"/>
</dbReference>
<keyword evidence="3 5" id="KW-0808">Transferase</keyword>
<keyword evidence="1 5" id="KW-0963">Cytoplasm</keyword>
<keyword evidence="4 5" id="KW-0949">S-adenosyl-L-methionine</keyword>